<feature type="transmembrane region" description="Helical" evidence="1">
    <location>
        <begin position="39"/>
        <end position="60"/>
    </location>
</feature>
<evidence type="ECO:0000256" key="1">
    <source>
        <dbReference type="SAM" id="Phobius"/>
    </source>
</evidence>
<gene>
    <name evidence="2" type="ORF">HOP52_13445</name>
</gene>
<comment type="caution">
    <text evidence="2">The sequence shown here is derived from an EMBL/GenBank/DDBJ whole genome shotgun (WGS) entry which is preliminary data.</text>
</comment>
<dbReference type="RefSeq" id="WP_238977903.1">
    <property type="nucleotide sequence ID" value="NZ_JABFUC010000010.1"/>
</dbReference>
<keyword evidence="3" id="KW-1185">Reference proteome</keyword>
<dbReference type="EMBL" id="JABFUC010000010">
    <property type="protein sequence ID" value="MCG6658759.1"/>
    <property type="molecule type" value="Genomic_DNA"/>
</dbReference>
<proteinExistence type="predicted"/>
<protein>
    <submittedName>
        <fullName evidence="2">Uncharacterized protein</fullName>
    </submittedName>
</protein>
<dbReference type="Proteomes" id="UP000814385">
    <property type="component" value="Unassembled WGS sequence"/>
</dbReference>
<keyword evidence="1" id="KW-0472">Membrane</keyword>
<name>A0ABS9PAE3_9GAMM</name>
<accession>A0ABS9PAE3</accession>
<keyword evidence="1" id="KW-1133">Transmembrane helix</keyword>
<feature type="transmembrane region" description="Helical" evidence="1">
    <location>
        <begin position="7"/>
        <end position="33"/>
    </location>
</feature>
<keyword evidence="1" id="KW-0812">Transmembrane</keyword>
<reference evidence="2 3" key="1">
    <citation type="submission" date="2020-05" db="EMBL/GenBank/DDBJ databases">
        <title>Comparative genomic analysis of denitrifying bacteria from Halomonas genus.</title>
        <authorList>
            <person name="Wang L."/>
            <person name="Shao Z."/>
        </authorList>
    </citation>
    <scope>NUCLEOTIDE SEQUENCE [LARGE SCALE GENOMIC DNA]</scope>
    <source>
        <strain evidence="2 3">A4</strain>
    </source>
</reference>
<organism evidence="2 3">
    <name type="scientific">Billgrantia campisalis</name>
    <dbReference type="NCBI Taxonomy" id="74661"/>
    <lineage>
        <taxon>Bacteria</taxon>
        <taxon>Pseudomonadati</taxon>
        <taxon>Pseudomonadota</taxon>
        <taxon>Gammaproteobacteria</taxon>
        <taxon>Oceanospirillales</taxon>
        <taxon>Halomonadaceae</taxon>
        <taxon>Billgrantia</taxon>
    </lineage>
</organism>
<evidence type="ECO:0000313" key="2">
    <source>
        <dbReference type="EMBL" id="MCG6658759.1"/>
    </source>
</evidence>
<evidence type="ECO:0000313" key="3">
    <source>
        <dbReference type="Proteomes" id="UP000814385"/>
    </source>
</evidence>
<sequence>MRNKIGIILYFLFVAGAVVVMFALVAGLIYLIAVDRQPISWNLVSGSLFFIILAGIFWVCGQAARHFLTNGGESPPNGNAST</sequence>